<name>A0ABN2RR72_9ACTN</name>
<dbReference type="Proteomes" id="UP001500571">
    <property type="component" value="Unassembled WGS sequence"/>
</dbReference>
<feature type="compositionally biased region" description="Low complexity" evidence="1">
    <location>
        <begin position="83"/>
        <end position="95"/>
    </location>
</feature>
<proteinExistence type="predicted"/>
<dbReference type="EMBL" id="BAAAPB010000005">
    <property type="protein sequence ID" value="GAA1973134.1"/>
    <property type="molecule type" value="Genomic_DNA"/>
</dbReference>
<evidence type="ECO:0000313" key="2">
    <source>
        <dbReference type="EMBL" id="GAA1973134.1"/>
    </source>
</evidence>
<reference evidence="2 3" key="1">
    <citation type="journal article" date="2019" name="Int. J. Syst. Evol. Microbiol.">
        <title>The Global Catalogue of Microorganisms (GCM) 10K type strain sequencing project: providing services to taxonomists for standard genome sequencing and annotation.</title>
        <authorList>
            <consortium name="The Broad Institute Genomics Platform"/>
            <consortium name="The Broad Institute Genome Sequencing Center for Infectious Disease"/>
            <person name="Wu L."/>
            <person name="Ma J."/>
        </authorList>
    </citation>
    <scope>NUCLEOTIDE SEQUENCE [LARGE SCALE GENOMIC DNA]</scope>
    <source>
        <strain evidence="2 3">JCM 15309</strain>
    </source>
</reference>
<comment type="caution">
    <text evidence="2">The sequence shown here is derived from an EMBL/GenBank/DDBJ whole genome shotgun (WGS) entry which is preliminary data.</text>
</comment>
<accession>A0ABN2RR72</accession>
<keyword evidence="3" id="KW-1185">Reference proteome</keyword>
<sequence>MVHPVKTPLGAVRAVTHVSLHAVRHPVRTVGEVAGLGRGLVTSVVSRDRSGAVSKVVESDERVARPAPASESATVKKQGDPLARTATTNRTTTETATEHEQIVTEPSGVTGPGDADEIPSPAVQPDFEDIEVITPVGTTGAGRDYNPDTTESDLQQRGTEPLMDPATTKRIKAETDTLRRASDRQKK</sequence>
<feature type="region of interest" description="Disordered" evidence="1">
    <location>
        <begin position="49"/>
        <end position="187"/>
    </location>
</feature>
<feature type="compositionally biased region" description="Basic and acidic residues" evidence="1">
    <location>
        <begin position="171"/>
        <end position="187"/>
    </location>
</feature>
<evidence type="ECO:0000313" key="3">
    <source>
        <dbReference type="Proteomes" id="UP001500571"/>
    </source>
</evidence>
<organism evidence="2 3">
    <name type="scientific">Nocardioides panacihumi</name>
    <dbReference type="NCBI Taxonomy" id="400774"/>
    <lineage>
        <taxon>Bacteria</taxon>
        <taxon>Bacillati</taxon>
        <taxon>Actinomycetota</taxon>
        <taxon>Actinomycetes</taxon>
        <taxon>Propionibacteriales</taxon>
        <taxon>Nocardioidaceae</taxon>
        <taxon>Nocardioides</taxon>
    </lineage>
</organism>
<gene>
    <name evidence="2" type="ORF">GCM10009798_37940</name>
</gene>
<protein>
    <submittedName>
        <fullName evidence="2">Uncharacterized protein</fullName>
    </submittedName>
</protein>
<evidence type="ECO:0000256" key="1">
    <source>
        <dbReference type="SAM" id="MobiDB-lite"/>
    </source>
</evidence>
<dbReference type="RefSeq" id="WP_344047595.1">
    <property type="nucleotide sequence ID" value="NZ_BAAAPB010000005.1"/>
</dbReference>
<feature type="compositionally biased region" description="Polar residues" evidence="1">
    <location>
        <begin position="147"/>
        <end position="158"/>
    </location>
</feature>